<dbReference type="Proteomes" id="UP001454036">
    <property type="component" value="Unassembled WGS sequence"/>
</dbReference>
<accession>A0AAV3NVL6</accession>
<feature type="region of interest" description="Disordered" evidence="1">
    <location>
        <begin position="106"/>
        <end position="146"/>
    </location>
</feature>
<evidence type="ECO:0000313" key="3">
    <source>
        <dbReference type="Proteomes" id="UP001454036"/>
    </source>
</evidence>
<proteinExistence type="predicted"/>
<dbReference type="AlphaFoldDB" id="A0AAV3NVL6"/>
<name>A0AAV3NVL6_LITER</name>
<gene>
    <name evidence="2" type="ORF">LIER_03360</name>
</gene>
<reference evidence="2 3" key="1">
    <citation type="submission" date="2024-01" db="EMBL/GenBank/DDBJ databases">
        <title>The complete chloroplast genome sequence of Lithospermum erythrorhizon: insights into the phylogenetic relationship among Boraginaceae species and the maternal lineages of purple gromwells.</title>
        <authorList>
            <person name="Okada T."/>
            <person name="Watanabe K."/>
        </authorList>
    </citation>
    <scope>NUCLEOTIDE SEQUENCE [LARGE SCALE GENOMIC DNA]</scope>
</reference>
<comment type="caution">
    <text evidence="2">The sequence shown here is derived from an EMBL/GenBank/DDBJ whole genome shotgun (WGS) entry which is preliminary data.</text>
</comment>
<feature type="compositionally biased region" description="Basic and acidic residues" evidence="1">
    <location>
        <begin position="137"/>
        <end position="146"/>
    </location>
</feature>
<sequence length="146" mass="16185">MSPSPLPKPKPPNLTNHHPSLPPPPPTLPHNHLPPQSNLSFFSYASKVELRHRYHLQKMARLAAIRKIWWLRFSPGPARSNCNQARFKPDQAQLLIHESGDLACSSGGSVLNPDLDPDSDPEHELKTTGSVPSGGETPKRILTKME</sequence>
<keyword evidence="3" id="KW-1185">Reference proteome</keyword>
<evidence type="ECO:0000256" key="1">
    <source>
        <dbReference type="SAM" id="MobiDB-lite"/>
    </source>
</evidence>
<protein>
    <submittedName>
        <fullName evidence="2">Uncharacterized protein</fullName>
    </submittedName>
</protein>
<feature type="compositionally biased region" description="Pro residues" evidence="1">
    <location>
        <begin position="1"/>
        <end position="12"/>
    </location>
</feature>
<feature type="region of interest" description="Disordered" evidence="1">
    <location>
        <begin position="1"/>
        <end position="34"/>
    </location>
</feature>
<dbReference type="EMBL" id="BAABME010000401">
    <property type="protein sequence ID" value="GAA0142461.1"/>
    <property type="molecule type" value="Genomic_DNA"/>
</dbReference>
<evidence type="ECO:0000313" key="2">
    <source>
        <dbReference type="EMBL" id="GAA0142461.1"/>
    </source>
</evidence>
<organism evidence="2 3">
    <name type="scientific">Lithospermum erythrorhizon</name>
    <name type="common">Purple gromwell</name>
    <name type="synonym">Lithospermum officinale var. erythrorhizon</name>
    <dbReference type="NCBI Taxonomy" id="34254"/>
    <lineage>
        <taxon>Eukaryota</taxon>
        <taxon>Viridiplantae</taxon>
        <taxon>Streptophyta</taxon>
        <taxon>Embryophyta</taxon>
        <taxon>Tracheophyta</taxon>
        <taxon>Spermatophyta</taxon>
        <taxon>Magnoliopsida</taxon>
        <taxon>eudicotyledons</taxon>
        <taxon>Gunneridae</taxon>
        <taxon>Pentapetalae</taxon>
        <taxon>asterids</taxon>
        <taxon>lamiids</taxon>
        <taxon>Boraginales</taxon>
        <taxon>Boraginaceae</taxon>
        <taxon>Boraginoideae</taxon>
        <taxon>Lithospermeae</taxon>
        <taxon>Lithospermum</taxon>
    </lineage>
</organism>